<evidence type="ECO:0000256" key="10">
    <source>
        <dbReference type="ARBA" id="ARBA00033234"/>
    </source>
</evidence>
<dbReference type="GO" id="GO:0000724">
    <property type="term" value="P:double-strand break repair via homologous recombination"/>
    <property type="evidence" value="ECO:0007669"/>
    <property type="project" value="InterPro"/>
</dbReference>
<keyword evidence="5" id="KW-0805">Transcription regulation</keyword>
<evidence type="ECO:0000256" key="1">
    <source>
        <dbReference type="ARBA" id="ARBA00004123"/>
    </source>
</evidence>
<feature type="region of interest" description="Disordered" evidence="12">
    <location>
        <begin position="1"/>
        <end position="44"/>
    </location>
</feature>
<evidence type="ECO:0000256" key="4">
    <source>
        <dbReference type="ARBA" id="ARBA00022763"/>
    </source>
</evidence>
<keyword evidence="14" id="KW-1185">Reference proteome</keyword>
<evidence type="ECO:0000256" key="8">
    <source>
        <dbReference type="ARBA" id="ARBA00023204"/>
    </source>
</evidence>
<evidence type="ECO:0000256" key="5">
    <source>
        <dbReference type="ARBA" id="ARBA00023015"/>
    </source>
</evidence>
<evidence type="ECO:0000256" key="2">
    <source>
        <dbReference type="ARBA" id="ARBA00008729"/>
    </source>
</evidence>
<evidence type="ECO:0000256" key="6">
    <source>
        <dbReference type="ARBA" id="ARBA00023054"/>
    </source>
</evidence>
<evidence type="ECO:0000313" key="14">
    <source>
        <dbReference type="Proteomes" id="UP000053825"/>
    </source>
</evidence>
<proteinExistence type="inferred from homology"/>
<keyword evidence="6 11" id="KW-0175">Coiled coil</keyword>
<feature type="coiled-coil region" evidence="11">
    <location>
        <begin position="88"/>
        <end position="137"/>
    </location>
</feature>
<protein>
    <recommendedName>
        <fullName evidence="3">Swi5-dependent recombination DNA repair protein 1 homolog</fullName>
    </recommendedName>
    <alternativeName>
        <fullName evidence="10">Meiosis protein 5 homolog</fullName>
    </alternativeName>
</protein>
<dbReference type="Pfam" id="PF10376">
    <property type="entry name" value="Mei5"/>
    <property type="match status" value="1"/>
</dbReference>
<evidence type="ECO:0000256" key="7">
    <source>
        <dbReference type="ARBA" id="ARBA00023163"/>
    </source>
</evidence>
<comment type="subcellular location">
    <subcellularLocation>
        <location evidence="1">Nucleus</location>
    </subcellularLocation>
</comment>
<sequence length="176" mass="20177">MSAKPFRNSKGVNKPFCSPFNNTPQNNNNKRNTNIPESNSDKTPLKVSVAKRLLFQQTPSPKKLCSSEENSNNQANIKQNNELYQVHLESLKERIQLKEESIKNLKTTLSYQKKNKAEDLENAIKKWTECCQNALKDYQNELQERTGQSVTMSEILSSFNINPDIVCFSVDNDTFQ</sequence>
<keyword evidence="8" id="KW-0234">DNA repair</keyword>
<evidence type="ECO:0000256" key="11">
    <source>
        <dbReference type="SAM" id="Coils"/>
    </source>
</evidence>
<feature type="compositionally biased region" description="Low complexity" evidence="12">
    <location>
        <begin position="21"/>
        <end position="34"/>
    </location>
</feature>
<keyword evidence="9" id="KW-0539">Nucleus</keyword>
<dbReference type="AlphaFoldDB" id="A0A0L7QR62"/>
<reference evidence="13 14" key="1">
    <citation type="submission" date="2015-07" db="EMBL/GenBank/DDBJ databases">
        <title>The genome of Habropoda laboriosa.</title>
        <authorList>
            <person name="Pan H."/>
            <person name="Kapheim K."/>
        </authorList>
    </citation>
    <scope>NUCLEOTIDE SEQUENCE [LARGE SCALE GENOMIC DNA]</scope>
    <source>
        <strain evidence="13">0110345459</strain>
    </source>
</reference>
<dbReference type="PANTHER" id="PTHR28643">
    <property type="entry name" value="SWI5-DEPENDENT RECOMBINATION DNA REPAIR PROTEIN 1 HOMOLOG"/>
    <property type="match status" value="1"/>
</dbReference>
<dbReference type="EMBL" id="KQ414785">
    <property type="protein sequence ID" value="KOC60986.1"/>
    <property type="molecule type" value="Genomic_DNA"/>
</dbReference>
<dbReference type="InterPro" id="IPR042429">
    <property type="entry name" value="SFR1"/>
</dbReference>
<name>A0A0L7QR62_9HYME</name>
<dbReference type="Gene3D" id="6.10.140.1020">
    <property type="match status" value="1"/>
</dbReference>
<dbReference type="GO" id="GO:0032798">
    <property type="term" value="C:Swi5-Sfr1 complex"/>
    <property type="evidence" value="ECO:0007669"/>
    <property type="project" value="InterPro"/>
</dbReference>
<feature type="region of interest" description="Disordered" evidence="12">
    <location>
        <begin position="59"/>
        <end position="78"/>
    </location>
</feature>
<dbReference type="STRING" id="597456.A0A0L7QR62"/>
<dbReference type="Proteomes" id="UP000053825">
    <property type="component" value="Unassembled WGS sequence"/>
</dbReference>
<evidence type="ECO:0000256" key="3">
    <source>
        <dbReference type="ARBA" id="ARBA00014688"/>
    </source>
</evidence>
<evidence type="ECO:0000313" key="13">
    <source>
        <dbReference type="EMBL" id="KOC60986.1"/>
    </source>
</evidence>
<keyword evidence="7" id="KW-0804">Transcription</keyword>
<organism evidence="13 14">
    <name type="scientific">Habropoda laboriosa</name>
    <dbReference type="NCBI Taxonomy" id="597456"/>
    <lineage>
        <taxon>Eukaryota</taxon>
        <taxon>Metazoa</taxon>
        <taxon>Ecdysozoa</taxon>
        <taxon>Arthropoda</taxon>
        <taxon>Hexapoda</taxon>
        <taxon>Insecta</taxon>
        <taxon>Pterygota</taxon>
        <taxon>Neoptera</taxon>
        <taxon>Endopterygota</taxon>
        <taxon>Hymenoptera</taxon>
        <taxon>Apocrita</taxon>
        <taxon>Aculeata</taxon>
        <taxon>Apoidea</taxon>
        <taxon>Anthophila</taxon>
        <taxon>Apidae</taxon>
        <taxon>Habropoda</taxon>
    </lineage>
</organism>
<evidence type="ECO:0000256" key="12">
    <source>
        <dbReference type="SAM" id="MobiDB-lite"/>
    </source>
</evidence>
<gene>
    <name evidence="13" type="ORF">WH47_07163</name>
</gene>
<dbReference type="OrthoDB" id="10051617at2759"/>
<dbReference type="PANTHER" id="PTHR28643:SF1">
    <property type="entry name" value="SWI5-DEPENDENT RECOMBINATION DNA REPAIR PROTEIN 1 HOMOLOG"/>
    <property type="match status" value="1"/>
</dbReference>
<comment type="similarity">
    <text evidence="2">Belongs to the SFR1/MEI5 family.</text>
</comment>
<accession>A0A0L7QR62</accession>
<dbReference type="InterPro" id="IPR018468">
    <property type="entry name" value="SFR1/Mei5"/>
</dbReference>
<dbReference type="GO" id="GO:0003713">
    <property type="term" value="F:transcription coactivator activity"/>
    <property type="evidence" value="ECO:0007669"/>
    <property type="project" value="InterPro"/>
</dbReference>
<keyword evidence="4" id="KW-0227">DNA damage</keyword>
<evidence type="ECO:0000256" key="9">
    <source>
        <dbReference type="ARBA" id="ARBA00023242"/>
    </source>
</evidence>